<evidence type="ECO:0000256" key="4">
    <source>
        <dbReference type="RuleBase" id="RU003719"/>
    </source>
</evidence>
<dbReference type="InterPro" id="IPR006139">
    <property type="entry name" value="D-isomer_2_OHA_DH_cat_dom"/>
</dbReference>
<dbReference type="SUPFAM" id="SSF51735">
    <property type="entry name" value="NAD(P)-binding Rossmann-fold domains"/>
    <property type="match status" value="1"/>
</dbReference>
<gene>
    <name evidence="7" type="ORF">FC97_GL000755</name>
</gene>
<comment type="caution">
    <text evidence="7">The sequence shown here is derived from an EMBL/GenBank/DDBJ whole genome shotgun (WGS) entry which is preliminary data.</text>
</comment>
<protein>
    <submittedName>
        <fullName evidence="7">Phosphoglycerate dehydrogenase</fullName>
    </submittedName>
</protein>
<dbReference type="Gene3D" id="3.40.50.720">
    <property type="entry name" value="NAD(P)-binding Rossmann-like Domain"/>
    <property type="match status" value="2"/>
</dbReference>
<evidence type="ECO:0000259" key="6">
    <source>
        <dbReference type="Pfam" id="PF02826"/>
    </source>
</evidence>
<dbReference type="EMBL" id="AZDH01000017">
    <property type="protein sequence ID" value="KRK51065.1"/>
    <property type="molecule type" value="Genomic_DNA"/>
</dbReference>
<organism evidence="7 8">
    <name type="scientific">Companilactobacillus kimchii DSM 13961 = JCM 10707</name>
    <dbReference type="NCBI Taxonomy" id="1423765"/>
    <lineage>
        <taxon>Bacteria</taxon>
        <taxon>Bacillati</taxon>
        <taxon>Bacillota</taxon>
        <taxon>Bacilli</taxon>
        <taxon>Lactobacillales</taxon>
        <taxon>Lactobacillaceae</taxon>
        <taxon>Companilactobacillus</taxon>
        <taxon>Companilactobacillus kimchii</taxon>
    </lineage>
</organism>
<dbReference type="Proteomes" id="UP000051499">
    <property type="component" value="Unassembled WGS sequence"/>
</dbReference>
<evidence type="ECO:0000313" key="8">
    <source>
        <dbReference type="Proteomes" id="UP000051499"/>
    </source>
</evidence>
<name>A0ABR5NSF9_9LACO</name>
<dbReference type="PANTHER" id="PTHR42789">
    <property type="entry name" value="D-ISOMER SPECIFIC 2-HYDROXYACID DEHYDROGENASE FAMILY PROTEIN (AFU_ORTHOLOGUE AFUA_6G10090)"/>
    <property type="match status" value="1"/>
</dbReference>
<keyword evidence="8" id="KW-1185">Reference proteome</keyword>
<dbReference type="Pfam" id="PF00389">
    <property type="entry name" value="2-Hacid_dh"/>
    <property type="match status" value="1"/>
</dbReference>
<keyword evidence="3" id="KW-0520">NAD</keyword>
<evidence type="ECO:0000256" key="3">
    <source>
        <dbReference type="ARBA" id="ARBA00023027"/>
    </source>
</evidence>
<dbReference type="PROSITE" id="PS00670">
    <property type="entry name" value="D_2_HYDROXYACID_DH_2"/>
    <property type="match status" value="1"/>
</dbReference>
<dbReference type="InterPro" id="IPR050857">
    <property type="entry name" value="D-2-hydroxyacid_DH"/>
</dbReference>
<feature type="domain" description="D-isomer specific 2-hydroxyacid dehydrogenase catalytic" evidence="5">
    <location>
        <begin position="9"/>
        <end position="324"/>
    </location>
</feature>
<dbReference type="CDD" id="cd12178">
    <property type="entry name" value="2-Hacid_dh_13"/>
    <property type="match status" value="1"/>
</dbReference>
<proteinExistence type="inferred from homology"/>
<dbReference type="InterPro" id="IPR036291">
    <property type="entry name" value="NAD(P)-bd_dom_sf"/>
</dbReference>
<sequence>MEVQIMAKVFIAGKIPDKAAALLNATDLTIDMYTDDKLIDVTTLKQHIADSDFLITPLSTAVDRDVLDHAPKLKLIANFGAGTNNIDTAYAKELGIPVTNTPIVSTVSTAESTTGLIIGLMHRIAEGDHLMRTTGFNGWAPLFFLGHELQGKTLGIIGLGQIGQAVAKRMHAFDMPILYTQRHRLPVSREVELGAKFVSQEELLEKSDVVTLHLPLNEHTKHLLSTKEFSQMKSSALLINAARGPIIDEVALTKALKEHVIAGAALDVYEHEPEVSDELKQMQNVLLTPHLGNATVEARDAMATIVAKNVIAAASGQPIKYIVNGL</sequence>
<feature type="domain" description="D-isomer specific 2-hydroxyacid dehydrogenase NAD-binding" evidence="6">
    <location>
        <begin position="115"/>
        <end position="292"/>
    </location>
</feature>
<dbReference type="Pfam" id="PF02826">
    <property type="entry name" value="2-Hacid_dh_C"/>
    <property type="match status" value="1"/>
</dbReference>
<evidence type="ECO:0000313" key="7">
    <source>
        <dbReference type="EMBL" id="KRK51065.1"/>
    </source>
</evidence>
<dbReference type="SUPFAM" id="SSF52283">
    <property type="entry name" value="Formate/glycerate dehydrogenase catalytic domain-like"/>
    <property type="match status" value="1"/>
</dbReference>
<keyword evidence="2 4" id="KW-0560">Oxidoreductase</keyword>
<evidence type="ECO:0000259" key="5">
    <source>
        <dbReference type="Pfam" id="PF00389"/>
    </source>
</evidence>
<dbReference type="PROSITE" id="PS00671">
    <property type="entry name" value="D_2_HYDROXYACID_DH_3"/>
    <property type="match status" value="1"/>
</dbReference>
<evidence type="ECO:0000256" key="1">
    <source>
        <dbReference type="ARBA" id="ARBA00005854"/>
    </source>
</evidence>
<dbReference type="InterPro" id="IPR029753">
    <property type="entry name" value="D-isomer_DH_CS"/>
</dbReference>
<dbReference type="PANTHER" id="PTHR42789:SF1">
    <property type="entry name" value="D-ISOMER SPECIFIC 2-HYDROXYACID DEHYDROGENASE FAMILY PROTEIN (AFU_ORTHOLOGUE AFUA_6G10090)"/>
    <property type="match status" value="1"/>
</dbReference>
<evidence type="ECO:0000256" key="2">
    <source>
        <dbReference type="ARBA" id="ARBA00023002"/>
    </source>
</evidence>
<accession>A0ABR5NSF9</accession>
<dbReference type="InterPro" id="IPR006140">
    <property type="entry name" value="D-isomer_DH_NAD-bd"/>
</dbReference>
<comment type="similarity">
    <text evidence="1 4">Belongs to the D-isomer specific 2-hydroxyacid dehydrogenase family.</text>
</comment>
<reference evidence="7 8" key="1">
    <citation type="journal article" date="2015" name="Genome Announc.">
        <title>Expanding the biotechnology potential of lactobacilli through comparative genomics of 213 strains and associated genera.</title>
        <authorList>
            <person name="Sun Z."/>
            <person name="Harris H.M."/>
            <person name="McCann A."/>
            <person name="Guo C."/>
            <person name="Argimon S."/>
            <person name="Zhang W."/>
            <person name="Yang X."/>
            <person name="Jeffery I.B."/>
            <person name="Cooney J.C."/>
            <person name="Kagawa T.F."/>
            <person name="Liu W."/>
            <person name="Song Y."/>
            <person name="Salvetti E."/>
            <person name="Wrobel A."/>
            <person name="Rasinkangas P."/>
            <person name="Parkhill J."/>
            <person name="Rea M.C."/>
            <person name="O'Sullivan O."/>
            <person name="Ritari J."/>
            <person name="Douillard F.P."/>
            <person name="Paul Ross R."/>
            <person name="Yang R."/>
            <person name="Briner A.E."/>
            <person name="Felis G.E."/>
            <person name="de Vos W.M."/>
            <person name="Barrangou R."/>
            <person name="Klaenhammer T.R."/>
            <person name="Caufield P.W."/>
            <person name="Cui Y."/>
            <person name="Zhang H."/>
            <person name="O'Toole P.W."/>
        </authorList>
    </citation>
    <scope>NUCLEOTIDE SEQUENCE [LARGE SCALE GENOMIC DNA]</scope>
    <source>
        <strain evidence="7 8">DSM 13961</strain>
    </source>
</reference>